<dbReference type="Proteomes" id="UP000000591">
    <property type="component" value="Chromosome IV"/>
</dbReference>
<dbReference type="PANTHER" id="PTHR13126:SF0">
    <property type="entry name" value="ATP SYNTHASE MITOCHONDRIAL F1 COMPLEX ASSEMBLY FACTOR 1"/>
    <property type="match status" value="1"/>
</dbReference>
<evidence type="ECO:0000256" key="2">
    <source>
        <dbReference type="ARBA" id="ARBA00009116"/>
    </source>
</evidence>
<reference evidence="6 7" key="1">
    <citation type="journal article" date="2004" name="Science">
        <title>The Ashbya gossypii genome as a tool for mapping the ancient Saccharomyces cerevisiae genome.</title>
        <authorList>
            <person name="Dietrich F.S."/>
            <person name="Voegeli S."/>
            <person name="Brachat S."/>
            <person name="Lerch A."/>
            <person name="Gates K."/>
            <person name="Steiner S."/>
            <person name="Mohr C."/>
            <person name="Pohlmann R."/>
            <person name="Luedi P."/>
            <person name="Choi S."/>
            <person name="Wing R.A."/>
            <person name="Flavier A."/>
            <person name="Gaffney T.D."/>
            <person name="Philippsen P."/>
        </authorList>
    </citation>
    <scope>NUCLEOTIDE SEQUENCE [LARGE SCALE GENOMIC DNA]</scope>
    <source>
        <strain evidence="7">ATCC 10895 / CBS 109.51 / FGSC 9923 / NRRL Y-1056</strain>
    </source>
</reference>
<dbReference type="RefSeq" id="NP_983917.2">
    <property type="nucleotide sequence ID" value="NM_209270.2"/>
</dbReference>
<keyword evidence="7" id="KW-1185">Reference proteome</keyword>
<comment type="similarity">
    <text evidence="2">Belongs to the ATP11 family.</text>
</comment>
<sequence length="317" mass="36273">MSSLGRSVFNRAFDNCKRAALLNKRGLEPWTPRYWYSSKTVEDRYREKLLETARSKGFKTIEELKANLKDELEARKQKLNRIDPLKELEAYEQRTKMAENNAKAARLRGPVDASTPRAPFKTLDSYLDVEKIRQLSKQEVEFLWRARWMNKDGVLNAVVPVDVFERMSGYARANPAFVLPLQRDATGAGEEQGGQPVEMHYVQWQFVGPKTVHCIITSLAEFKLHKEFARPHSTFQFHLELADQKKVVFMNGQIESDSNVTLQDAQLLLLNVQRFYGAMGDATQAAKQRIKILQDFTAGSVDFKVDDLIALAQSLET</sequence>
<dbReference type="GO" id="GO:0033615">
    <property type="term" value="P:mitochondrial proton-transporting ATP synthase complex assembly"/>
    <property type="evidence" value="ECO:0000318"/>
    <property type="project" value="GO_Central"/>
</dbReference>
<dbReference type="InterPro" id="IPR010591">
    <property type="entry name" value="ATP11"/>
</dbReference>
<comment type="subcellular location">
    <subcellularLocation>
        <location evidence="1">Mitochondrion</location>
    </subcellularLocation>
</comment>
<dbReference type="OrthoDB" id="16535at2759"/>
<evidence type="ECO:0000256" key="5">
    <source>
        <dbReference type="SAM" id="Coils"/>
    </source>
</evidence>
<dbReference type="GO" id="GO:0005759">
    <property type="term" value="C:mitochondrial matrix"/>
    <property type="evidence" value="ECO:0007669"/>
    <property type="project" value="EnsemblFungi"/>
</dbReference>
<dbReference type="OMA" id="FLQWGFH"/>
<dbReference type="GO" id="GO:0005739">
    <property type="term" value="C:mitochondrion"/>
    <property type="evidence" value="ECO:0000318"/>
    <property type="project" value="GO_Central"/>
</dbReference>
<dbReference type="GO" id="GO:0051082">
    <property type="term" value="F:unfolded protein binding"/>
    <property type="evidence" value="ECO:0007669"/>
    <property type="project" value="EnsemblFungi"/>
</dbReference>
<dbReference type="AlphaFoldDB" id="Q75AU9"/>
<evidence type="ECO:0000256" key="4">
    <source>
        <dbReference type="ARBA" id="ARBA00023128"/>
    </source>
</evidence>
<dbReference type="FunCoup" id="Q75AU9">
    <property type="interactions" value="323"/>
</dbReference>
<evidence type="ECO:0000256" key="1">
    <source>
        <dbReference type="ARBA" id="ARBA00004173"/>
    </source>
</evidence>
<proteinExistence type="inferred from homology"/>
<keyword evidence="5" id="KW-0175">Coiled coil</keyword>
<protein>
    <submittedName>
        <fullName evidence="6">ADL179Cp</fullName>
    </submittedName>
</protein>
<dbReference type="eggNOG" id="KOG3281">
    <property type="taxonomic scope" value="Eukaryota"/>
</dbReference>
<dbReference type="KEGG" id="ago:AGOS_ADL179C"/>
<evidence type="ECO:0000256" key="3">
    <source>
        <dbReference type="ARBA" id="ARBA00022946"/>
    </source>
</evidence>
<keyword evidence="4" id="KW-0496">Mitochondrion</keyword>
<dbReference type="GeneID" id="4620059"/>
<reference evidence="7" key="2">
    <citation type="journal article" date="2013" name="G3 (Bethesda)">
        <title>Genomes of Ashbya fungi isolated from insects reveal four mating-type loci, numerous translocations, lack of transposons, and distinct gene duplications.</title>
        <authorList>
            <person name="Dietrich F.S."/>
            <person name="Voegeli S."/>
            <person name="Kuo S."/>
            <person name="Philippsen P."/>
        </authorList>
    </citation>
    <scope>GENOME REANNOTATION</scope>
    <source>
        <strain evidence="7">ATCC 10895 / CBS 109.51 / FGSC 9923 / NRRL Y-1056</strain>
    </source>
</reference>
<dbReference type="Pfam" id="PF06644">
    <property type="entry name" value="ATP11"/>
    <property type="match status" value="1"/>
</dbReference>
<name>Q75AU9_EREGS</name>
<organism evidence="6 7">
    <name type="scientific">Eremothecium gossypii (strain ATCC 10895 / CBS 109.51 / FGSC 9923 / NRRL Y-1056)</name>
    <name type="common">Yeast</name>
    <name type="synonym">Ashbya gossypii</name>
    <dbReference type="NCBI Taxonomy" id="284811"/>
    <lineage>
        <taxon>Eukaryota</taxon>
        <taxon>Fungi</taxon>
        <taxon>Dikarya</taxon>
        <taxon>Ascomycota</taxon>
        <taxon>Saccharomycotina</taxon>
        <taxon>Saccharomycetes</taxon>
        <taxon>Saccharomycetales</taxon>
        <taxon>Saccharomycetaceae</taxon>
        <taxon>Eremothecium</taxon>
    </lineage>
</organism>
<evidence type="ECO:0000313" key="6">
    <source>
        <dbReference type="EMBL" id="AAS51741.2"/>
    </source>
</evidence>
<gene>
    <name evidence="6" type="ORF">AGOS_ADL179C</name>
</gene>
<feature type="coiled-coil region" evidence="5">
    <location>
        <begin position="58"/>
        <end position="108"/>
    </location>
</feature>
<dbReference type="PANTHER" id="PTHR13126">
    <property type="entry name" value="CHAPERONE ATP11"/>
    <property type="match status" value="1"/>
</dbReference>
<dbReference type="EMBL" id="AE016817">
    <property type="protein sequence ID" value="AAS51741.2"/>
    <property type="molecule type" value="Genomic_DNA"/>
</dbReference>
<evidence type="ECO:0000313" key="7">
    <source>
        <dbReference type="Proteomes" id="UP000000591"/>
    </source>
</evidence>
<dbReference type="HOGENOM" id="CLU_054226_2_0_1"/>
<dbReference type="STRING" id="284811.Q75AU9"/>
<dbReference type="InParanoid" id="Q75AU9"/>
<accession>Q75AU9</accession>
<keyword evidence="3" id="KW-0809">Transit peptide</keyword>